<name>A0A8J1MJ49_XENLA</name>
<evidence type="ECO:0000313" key="12">
    <source>
        <dbReference type="Proteomes" id="UP000186698"/>
    </source>
</evidence>
<evidence type="ECO:0000256" key="9">
    <source>
        <dbReference type="SAM" id="MobiDB-lite"/>
    </source>
</evidence>
<evidence type="ECO:0000256" key="6">
    <source>
        <dbReference type="ARBA" id="ARBA00023054"/>
    </source>
</evidence>
<feature type="region of interest" description="Disordered" evidence="9">
    <location>
        <begin position="1068"/>
        <end position="1098"/>
    </location>
</feature>
<accession>A0A8J1MJ49</accession>
<dbReference type="Pfam" id="PF14658">
    <property type="entry name" value="EF-hand_9"/>
    <property type="match status" value="1"/>
</dbReference>
<dbReference type="InterPro" id="IPR039508">
    <property type="entry name" value="KASH5_EF-hand-like_dom"/>
</dbReference>
<dbReference type="InterPro" id="IPR028168">
    <property type="entry name" value="KASH5_CC"/>
</dbReference>
<dbReference type="PANTHER" id="PTHR15352">
    <property type="entry name" value="LYMPHOID-RESTRICTED MEMBRANE PROTEIN, JAW1"/>
    <property type="match status" value="1"/>
</dbReference>
<keyword evidence="12" id="KW-1185">Reference proteome</keyword>
<feature type="domain" description="Protein KASH5 EF-hand-like" evidence="10">
    <location>
        <begin position="223"/>
        <end position="287"/>
    </location>
</feature>
<feature type="domain" description="KASH5-like coiled-coil" evidence="11">
    <location>
        <begin position="348"/>
        <end position="537"/>
    </location>
</feature>
<keyword evidence="3" id="KW-0963">Cytoplasm</keyword>
<evidence type="ECO:0000256" key="2">
    <source>
        <dbReference type="ARBA" id="ARBA00004496"/>
    </source>
</evidence>
<dbReference type="Pfam" id="PF14662">
    <property type="entry name" value="KASH_CCD"/>
    <property type="match status" value="1"/>
</dbReference>
<organism evidence="12 13">
    <name type="scientific">Xenopus laevis</name>
    <name type="common">African clawed frog</name>
    <dbReference type="NCBI Taxonomy" id="8355"/>
    <lineage>
        <taxon>Eukaryota</taxon>
        <taxon>Metazoa</taxon>
        <taxon>Chordata</taxon>
        <taxon>Craniata</taxon>
        <taxon>Vertebrata</taxon>
        <taxon>Euteleostomi</taxon>
        <taxon>Amphibia</taxon>
        <taxon>Batrachia</taxon>
        <taxon>Anura</taxon>
        <taxon>Pipoidea</taxon>
        <taxon>Pipidae</taxon>
        <taxon>Xenopodinae</taxon>
        <taxon>Xenopus</taxon>
        <taxon>Xenopus</taxon>
    </lineage>
</organism>
<dbReference type="InterPro" id="IPR008677">
    <property type="entry name" value="MRVI1"/>
</dbReference>
<feature type="compositionally biased region" description="Basic and acidic residues" evidence="9">
    <location>
        <begin position="963"/>
        <end position="977"/>
    </location>
</feature>
<dbReference type="KEGG" id="xla:108710177"/>
<dbReference type="PANTHER" id="PTHR15352:SF3">
    <property type="entry name" value="INOSITOL 1,4,5-TRIPHOSPHATE RECEPTOR ASSOCIATED 2"/>
    <property type="match status" value="1"/>
</dbReference>
<feature type="region of interest" description="Disordered" evidence="9">
    <location>
        <begin position="1008"/>
        <end position="1056"/>
    </location>
</feature>
<evidence type="ECO:0000256" key="5">
    <source>
        <dbReference type="ARBA" id="ARBA00022989"/>
    </source>
</evidence>
<feature type="region of interest" description="Disordered" evidence="9">
    <location>
        <begin position="1111"/>
        <end position="1149"/>
    </location>
</feature>
<feature type="coiled-coil region" evidence="8">
    <location>
        <begin position="356"/>
        <end position="540"/>
    </location>
</feature>
<evidence type="ECO:0000256" key="1">
    <source>
        <dbReference type="ARBA" id="ARBA00004167"/>
    </source>
</evidence>
<dbReference type="CTD" id="108710177"/>
<feature type="region of interest" description="Disordered" evidence="9">
    <location>
        <begin position="1"/>
        <end position="53"/>
    </location>
</feature>
<feature type="region of interest" description="Disordered" evidence="9">
    <location>
        <begin position="1290"/>
        <end position="1309"/>
    </location>
</feature>
<keyword evidence="7" id="KW-0472">Membrane</keyword>
<keyword evidence="5" id="KW-1133">Transmembrane helix</keyword>
<dbReference type="Pfam" id="PF05781">
    <property type="entry name" value="MRVI1"/>
    <property type="match status" value="1"/>
</dbReference>
<sequence length="1485" mass="166496">MTDSGSATKRHNPVDSICRKIKTIQARDQDSNPNLQIPKFQSRNFDSPQSNTKKNLEEVLKNRTVKNPDKELGGFSSPGGHVFSPGHNLASPCLRAVAQNDSPLGNATYSINLTVKDNNKKIWSAKSQSCSTPVVYAGDLQFKFSQSAIPSAQYKNILLEEPSIPCTPSFYFTDRKSETIALQSPVVKRLSLSETGGVRRPLEHKLENASEVSLICEEDLLDSIFHACDSDHRGKVAVSKIVDYLRHTTSRGSEDSGLDDLCNMLDPDKQDISMDLETYHAIMKEWIDDCRNNGADTNKMKESALGNEESMFKLRESLLAVRRISGTMNITSGSLEAFGGDISRGDLETSDLITCVADLQYNNQKLQEQHAKMKAINEALEEANHRLLEENEELYNQWKSSQQAITRARVLKEELEEMKTNMNSSEERKAQVVALNKQLEKDNLSLIHKISSLQEENMRGTLEAEGLRKTISEISDKVTVLQMQLSEAENALQKRDATLHMKELYIEELKSTLMDYALVIENLRTEKSKLENNLQQMEQELLSNGISSPITHKFSRIISGSLNSLQSELELAQQSPEVSVAEWMNQSGQTTSLDITLDREVLLLLQGPGQDQAAVEFKTIIQSLQEDTRGMADLVLVSLQRLIESDTDAKDLPGKMLETIKADLREKRSSWSHKLRQLEKHRESMDKEFVKIAGSLRRLKTEQVHMKKELSSRFNELEMARQRQEEAEGRTEAVTIRLRELALREEDFTEKVGELQGIISDVRDQNQTLAGQLEEANVQRRDLLAARDSLTANCQLLQHNCTKQQTVLCTGGVYFPGNCRVTVLYSCTGEVFLVLVVTVSNFLSGEWYFLVTILTCDLSLLPLYGGVYFELLRTEPSGRGRHPQSNNVDAPRVKGEKGNVLARDSVSKRQIDWCEPLKVVVILLTTTLVVYTPAANALTLEILQLYPRLGVRNFSRFGTRNQGKPESDKHREVDKSATSEGDSVDQNKGKFVCREVQTDVGVTADPSMDLLLSQGSGAEHQSGDPENSSITLDSLHAPNGTTSAEKSPLIPSGPENKQFVKKMDFVGSEESPVKHEAMESAEVSSTEVPQCEPGQSSLQEEPVLEENVEVKAGGFPPGPAHQEANSLPEALPLDSPTDPLEEKTPCTNNQKQMETEFLRVSLGFKCDLFTLDKRLRLEERSRDLAEENLKKEIASCTKLLEVLVPLCEEDNESHEIVKKLEKTLQFLGVHTARVASRSEMLGAIHQESRVSKAVDVMIQHVENLKRMYAKEHAELEDLRELLHQSDRSSFSAERDEKLSSSLPAKPSSLRRVSMPAYTRSMVMEPFGGDKIDGKFHKRSNSWKLMGLKPNENRPNMQHFATAYVRPDLTDEELIQEDEVNAEFPEEVQDDMTRKLSFLEITSPAHTCSLYRRVRSWPSDLKNSVLSLNKTLVVVFLLAALLSFLVGLSYQRPAEGAPEGTGDSWTSLQQFLWPYTGLHHNGQPPV</sequence>
<feature type="coiled-coil region" evidence="8">
    <location>
        <begin position="759"/>
        <end position="793"/>
    </location>
</feature>
<evidence type="ECO:0000259" key="10">
    <source>
        <dbReference type="Pfam" id="PF14658"/>
    </source>
</evidence>
<evidence type="ECO:0000256" key="7">
    <source>
        <dbReference type="ARBA" id="ARBA00023136"/>
    </source>
</evidence>
<evidence type="ECO:0000313" key="13">
    <source>
        <dbReference type="RefSeq" id="XP_041441406.1"/>
    </source>
</evidence>
<evidence type="ECO:0000256" key="4">
    <source>
        <dbReference type="ARBA" id="ARBA00022692"/>
    </source>
</evidence>
<keyword evidence="6 8" id="KW-0175">Coiled coil</keyword>
<dbReference type="OrthoDB" id="10062605at2759"/>
<feature type="region of interest" description="Disordered" evidence="9">
    <location>
        <begin position="956"/>
        <end position="990"/>
    </location>
</feature>
<evidence type="ECO:0000259" key="11">
    <source>
        <dbReference type="Pfam" id="PF14662"/>
    </source>
</evidence>
<evidence type="ECO:0000256" key="8">
    <source>
        <dbReference type="SAM" id="Coils"/>
    </source>
</evidence>
<feature type="compositionally biased region" description="Low complexity" evidence="9">
    <location>
        <begin position="1299"/>
        <end position="1309"/>
    </location>
</feature>
<feature type="compositionally biased region" description="Polar residues" evidence="9">
    <location>
        <begin position="31"/>
        <end position="53"/>
    </location>
</feature>
<evidence type="ECO:0000256" key="3">
    <source>
        <dbReference type="ARBA" id="ARBA00022490"/>
    </source>
</evidence>
<dbReference type="Proteomes" id="UP000186698">
    <property type="component" value="Chromosome 3L"/>
</dbReference>
<proteinExistence type="predicted"/>
<dbReference type="RefSeq" id="XP_041441406.1">
    <property type="nucleotide sequence ID" value="XM_041585472.1"/>
</dbReference>
<keyword evidence="13" id="KW-0675">Receptor</keyword>
<protein>
    <submittedName>
        <fullName evidence="13">Inositol 1,4,5-triphosphate receptor associated 2</fullName>
    </submittedName>
</protein>
<feature type="compositionally biased region" description="Polar residues" evidence="9">
    <location>
        <begin position="1082"/>
        <end position="1098"/>
    </location>
</feature>
<gene>
    <name evidence="13" type="primary">irag2.L</name>
</gene>
<dbReference type="GeneID" id="108710177"/>
<comment type="subcellular location">
    <subcellularLocation>
        <location evidence="2">Cytoplasm</location>
    </subcellularLocation>
    <subcellularLocation>
        <location evidence="1">Membrane</location>
        <topology evidence="1">Single-pass membrane protein</topology>
    </subcellularLocation>
</comment>
<dbReference type="GO" id="GO:0005789">
    <property type="term" value="C:endoplasmic reticulum membrane"/>
    <property type="evidence" value="ECO:0000318"/>
    <property type="project" value="GO_Central"/>
</dbReference>
<keyword evidence="4" id="KW-0812">Transmembrane</keyword>
<reference evidence="13" key="1">
    <citation type="submission" date="2025-08" db="UniProtKB">
        <authorList>
            <consortium name="RefSeq"/>
        </authorList>
    </citation>
    <scope>IDENTIFICATION</scope>
    <source>
        <strain evidence="13">J_2021</strain>
        <tissue evidence="13">Erythrocytes</tissue>
    </source>
</reference>